<dbReference type="Proteomes" id="UP000003688">
    <property type="component" value="Unassembled WGS sequence"/>
</dbReference>
<accession>B9XEH4</accession>
<keyword evidence="2" id="KW-1185">Reference proteome</keyword>
<dbReference type="EMBL" id="ABOX02000008">
    <property type="protein sequence ID" value="EEF61688.1"/>
    <property type="molecule type" value="Genomic_DNA"/>
</dbReference>
<reference evidence="1 2" key="1">
    <citation type="journal article" date="2011" name="J. Bacteriol.">
        <title>Genome sequence of 'Pedosphaera parvula' Ellin514, an aerobic Verrucomicrobial isolate from pasture soil.</title>
        <authorList>
            <person name="Kant R."/>
            <person name="van Passel M.W."/>
            <person name="Sangwan P."/>
            <person name="Palva A."/>
            <person name="Lucas S."/>
            <person name="Copeland A."/>
            <person name="Lapidus A."/>
            <person name="Glavina Del Rio T."/>
            <person name="Dalin E."/>
            <person name="Tice H."/>
            <person name="Bruce D."/>
            <person name="Goodwin L."/>
            <person name="Pitluck S."/>
            <person name="Chertkov O."/>
            <person name="Larimer F.W."/>
            <person name="Land M.L."/>
            <person name="Hauser L."/>
            <person name="Brettin T.S."/>
            <person name="Detter J.C."/>
            <person name="Han S."/>
            <person name="de Vos W.M."/>
            <person name="Janssen P.H."/>
            <person name="Smidt H."/>
        </authorList>
    </citation>
    <scope>NUCLEOTIDE SEQUENCE [LARGE SCALE GENOMIC DNA]</scope>
    <source>
        <strain evidence="1 2">Ellin514</strain>
    </source>
</reference>
<dbReference type="AlphaFoldDB" id="B9XEH4"/>
<evidence type="ECO:0000313" key="1">
    <source>
        <dbReference type="EMBL" id="EEF61688.1"/>
    </source>
</evidence>
<dbReference type="STRING" id="320771.Cflav_PD4728"/>
<comment type="caution">
    <text evidence="1">The sequence shown here is derived from an EMBL/GenBank/DDBJ whole genome shotgun (WGS) entry which is preliminary data.</text>
</comment>
<organism evidence="1 2">
    <name type="scientific">Pedosphaera parvula (strain Ellin514)</name>
    <dbReference type="NCBI Taxonomy" id="320771"/>
    <lineage>
        <taxon>Bacteria</taxon>
        <taxon>Pseudomonadati</taxon>
        <taxon>Verrucomicrobiota</taxon>
        <taxon>Pedosphaerae</taxon>
        <taxon>Pedosphaerales</taxon>
        <taxon>Pedosphaeraceae</taxon>
        <taxon>Pedosphaera</taxon>
    </lineage>
</organism>
<protein>
    <submittedName>
        <fullName evidence="1">Uncharacterized protein</fullName>
    </submittedName>
</protein>
<proteinExistence type="predicted"/>
<sequence length="46" mass="4716" precursor="true">MRSYSCHFFALLGASLTGSSTALAMLHFKLAAFLSAGTANFCAGTA</sequence>
<name>B9XEH4_PEDPL</name>
<evidence type="ECO:0000313" key="2">
    <source>
        <dbReference type="Proteomes" id="UP000003688"/>
    </source>
</evidence>
<gene>
    <name evidence="1" type="ORF">Cflav_PD4728</name>
</gene>